<evidence type="ECO:0000256" key="1">
    <source>
        <dbReference type="ARBA" id="ARBA00005260"/>
    </source>
</evidence>
<dbReference type="RefSeq" id="WP_190476473.1">
    <property type="nucleotide sequence ID" value="NZ_JACOFT010000001.1"/>
</dbReference>
<comment type="similarity">
    <text evidence="1">Belongs to the FrmR/RcnR family.</text>
</comment>
<evidence type="ECO:0000313" key="3">
    <source>
        <dbReference type="Proteomes" id="UP000637632"/>
    </source>
</evidence>
<proteinExistence type="inferred from homology"/>
<name>A0ABR6XA95_9BURK</name>
<accession>A0ABR6XA95</accession>
<dbReference type="InterPro" id="IPR003735">
    <property type="entry name" value="Metal_Tscrpt_repr"/>
</dbReference>
<dbReference type="InterPro" id="IPR038390">
    <property type="entry name" value="Metal_Tscrpt_repr_sf"/>
</dbReference>
<evidence type="ECO:0000313" key="2">
    <source>
        <dbReference type="EMBL" id="MBC3809854.1"/>
    </source>
</evidence>
<dbReference type="EMBL" id="JACOFT010000001">
    <property type="protein sequence ID" value="MBC3809854.1"/>
    <property type="molecule type" value="Genomic_DNA"/>
</dbReference>
<keyword evidence="3" id="KW-1185">Reference proteome</keyword>
<dbReference type="PANTHER" id="PTHR33677">
    <property type="entry name" value="TRANSCRIPTIONAL REPRESSOR FRMR-RELATED"/>
    <property type="match status" value="1"/>
</dbReference>
<dbReference type="PANTHER" id="PTHR33677:SF5">
    <property type="entry name" value="TRANSCRIPTIONAL REPRESSOR FRMR"/>
    <property type="match status" value="1"/>
</dbReference>
<dbReference type="Pfam" id="PF02583">
    <property type="entry name" value="Trns_repr_metal"/>
    <property type="match status" value="1"/>
</dbReference>
<comment type="caution">
    <text evidence="2">The sequence shown here is derived from an EMBL/GenBank/DDBJ whole genome shotgun (WGS) entry which is preliminary data.</text>
</comment>
<organism evidence="2 3">
    <name type="scientific">Undibacterium aquatile</name>
    <dbReference type="NCBI Taxonomy" id="1537398"/>
    <lineage>
        <taxon>Bacteria</taxon>
        <taxon>Pseudomonadati</taxon>
        <taxon>Pseudomonadota</taxon>
        <taxon>Betaproteobacteria</taxon>
        <taxon>Burkholderiales</taxon>
        <taxon>Oxalobacteraceae</taxon>
        <taxon>Undibacterium</taxon>
    </lineage>
</organism>
<gene>
    <name evidence="2" type="ORF">H8K26_00230</name>
</gene>
<protein>
    <submittedName>
        <fullName evidence="2">Metal-sensing transcriptional repressor</fullName>
    </submittedName>
</protein>
<sequence>MADTPPLKIVPGNALSDAQKKDLMHRLARIEGQLRGVQKLIAKADTAEDCEGIAQQMSAARKALDRSFVTLLTDSVVTQAEKAKTTAEAIEGSKRLAALLEKFA</sequence>
<dbReference type="Gene3D" id="1.20.58.1000">
    <property type="entry name" value="Metal-sensitive repressor, helix protomer"/>
    <property type="match status" value="1"/>
</dbReference>
<reference evidence="2 3" key="1">
    <citation type="submission" date="2020-08" db="EMBL/GenBank/DDBJ databases">
        <title>Novel species isolated from subtropical streams in China.</title>
        <authorList>
            <person name="Lu H."/>
        </authorList>
    </citation>
    <scope>NUCLEOTIDE SEQUENCE [LARGE SCALE GENOMIC DNA]</scope>
    <source>
        <strain evidence="2 3">CCTCC AB 2015119</strain>
    </source>
</reference>
<dbReference type="Proteomes" id="UP000637632">
    <property type="component" value="Unassembled WGS sequence"/>
</dbReference>